<sequence>MIQPPQIKLEKDNHGEQALKEVLELPTTCCSRHRHAAYNSPNHAHRKQPPPSAMLADYHGRGTLNGDGKMEGGRRPPQELMFVLHPLPNPWANLQKAERRRDRKKDHSPMLKDNGFKERDFLKWIYDHNDLGLCQ</sequence>
<dbReference type="Proteomes" id="UP000275385">
    <property type="component" value="Unassembled WGS sequence"/>
</dbReference>
<feature type="region of interest" description="Disordered" evidence="1">
    <location>
        <begin position="37"/>
        <end position="76"/>
    </location>
</feature>
<evidence type="ECO:0000313" key="3">
    <source>
        <dbReference type="Proteomes" id="UP000275385"/>
    </source>
</evidence>
<dbReference type="EMBL" id="QVQW01000117">
    <property type="protein sequence ID" value="RKU40169.1"/>
    <property type="molecule type" value="Genomic_DNA"/>
</dbReference>
<comment type="caution">
    <text evidence="2">The sequence shown here is derived from an EMBL/GenBank/DDBJ whole genome shotgun (WGS) entry which is preliminary data.</text>
</comment>
<evidence type="ECO:0000256" key="1">
    <source>
        <dbReference type="SAM" id="MobiDB-lite"/>
    </source>
</evidence>
<keyword evidence="3" id="KW-1185">Reference proteome</keyword>
<name>A0A420XXA4_9PEZI</name>
<gene>
    <name evidence="2" type="ORF">DL546_000933</name>
</gene>
<evidence type="ECO:0000313" key="2">
    <source>
        <dbReference type="EMBL" id="RKU40169.1"/>
    </source>
</evidence>
<dbReference type="AlphaFoldDB" id="A0A420XXA4"/>
<protein>
    <submittedName>
        <fullName evidence="2">Uncharacterized protein</fullName>
    </submittedName>
</protein>
<proteinExistence type="predicted"/>
<organism evidence="2 3">
    <name type="scientific">Coniochaeta pulveracea</name>
    <dbReference type="NCBI Taxonomy" id="177199"/>
    <lineage>
        <taxon>Eukaryota</taxon>
        <taxon>Fungi</taxon>
        <taxon>Dikarya</taxon>
        <taxon>Ascomycota</taxon>
        <taxon>Pezizomycotina</taxon>
        <taxon>Sordariomycetes</taxon>
        <taxon>Sordariomycetidae</taxon>
        <taxon>Coniochaetales</taxon>
        <taxon>Coniochaetaceae</taxon>
        <taxon>Coniochaeta</taxon>
    </lineage>
</organism>
<reference evidence="2 3" key="1">
    <citation type="submission" date="2018-08" db="EMBL/GenBank/DDBJ databases">
        <title>Draft genome of the lignicolous fungus Coniochaeta pulveracea.</title>
        <authorList>
            <person name="Borstlap C.J."/>
            <person name="De Witt R.N."/>
            <person name="Botha A."/>
            <person name="Volschenk H."/>
        </authorList>
    </citation>
    <scope>NUCLEOTIDE SEQUENCE [LARGE SCALE GENOMIC DNA]</scope>
    <source>
        <strain evidence="2 3">CAB683</strain>
    </source>
</reference>
<accession>A0A420XXA4</accession>